<dbReference type="Proteomes" id="UP000185568">
    <property type="component" value="Unassembled WGS sequence"/>
</dbReference>
<protein>
    <submittedName>
        <fullName evidence="1">Uncharacterized protein</fullName>
    </submittedName>
</protein>
<accession>A0A1Q8Q8L3</accession>
<keyword evidence="2" id="KW-1185">Reference proteome</keyword>
<gene>
    <name evidence="1" type="ORF">BTO30_03475</name>
</gene>
<organism evidence="1 2">
    <name type="scientific">Domibacillus antri</name>
    <dbReference type="NCBI Taxonomy" id="1714264"/>
    <lineage>
        <taxon>Bacteria</taxon>
        <taxon>Bacillati</taxon>
        <taxon>Bacillota</taxon>
        <taxon>Bacilli</taxon>
        <taxon>Bacillales</taxon>
        <taxon>Bacillaceae</taxon>
        <taxon>Domibacillus</taxon>
    </lineage>
</organism>
<name>A0A1Q8Q8L3_9BACI</name>
<sequence length="68" mass="7665">MNYFLLGMVNIMLSSNMAALSEQWETDKAGISYIISAIGNGCGSCVHCDAACHWVVVRKWKYSHYLYI</sequence>
<evidence type="ECO:0000313" key="1">
    <source>
        <dbReference type="EMBL" id="OLN23641.1"/>
    </source>
</evidence>
<proteinExistence type="predicted"/>
<dbReference type="STRING" id="1714264.BTO30_03475"/>
<dbReference type="AlphaFoldDB" id="A0A1Q8Q8L3"/>
<comment type="caution">
    <text evidence="1">The sequence shown here is derived from an EMBL/GenBank/DDBJ whole genome shotgun (WGS) entry which is preliminary data.</text>
</comment>
<reference evidence="1 2" key="1">
    <citation type="submission" date="2016-12" db="EMBL/GenBank/DDBJ databases">
        <title>Domibacillus antri genome sequencing.</title>
        <authorList>
            <person name="Verma A."/>
            <person name="Krishnamurthi S."/>
        </authorList>
    </citation>
    <scope>NUCLEOTIDE SEQUENCE [LARGE SCALE GENOMIC DNA]</scope>
    <source>
        <strain evidence="1 2">XD80</strain>
    </source>
</reference>
<evidence type="ECO:0000313" key="2">
    <source>
        <dbReference type="Proteomes" id="UP000185568"/>
    </source>
</evidence>
<dbReference type="EMBL" id="MSDU01000006">
    <property type="protein sequence ID" value="OLN23641.1"/>
    <property type="molecule type" value="Genomic_DNA"/>
</dbReference>